<protein>
    <submittedName>
        <fullName evidence="9">Uncharacterized protein</fullName>
    </submittedName>
</protein>
<gene>
    <name evidence="9" type="primary">RPS6KB1</name>
    <name evidence="9" type="ORF">TNIN_106981</name>
</gene>
<dbReference type="InterPro" id="IPR008271">
    <property type="entry name" value="Ser/Thr_kinase_AS"/>
</dbReference>
<feature type="domain" description="AGC-kinase C-terminal" evidence="8">
    <location>
        <begin position="169"/>
        <end position="227"/>
    </location>
</feature>
<evidence type="ECO:0000256" key="4">
    <source>
        <dbReference type="ARBA" id="ARBA00022777"/>
    </source>
</evidence>
<dbReference type="GO" id="GO:0005524">
    <property type="term" value="F:ATP binding"/>
    <property type="evidence" value="ECO:0007669"/>
    <property type="project" value="UniProtKB-KW"/>
</dbReference>
<dbReference type="Proteomes" id="UP000886998">
    <property type="component" value="Unassembled WGS sequence"/>
</dbReference>
<evidence type="ECO:0000259" key="8">
    <source>
        <dbReference type="PROSITE" id="PS51285"/>
    </source>
</evidence>
<sequence>MYTAYLYEKFLSFYLGEIILAVQHLHANGIIYRDLKLKNVLLDSEGHVKLCDFGLSKENMFDGCTTYSFCGTIDYMAPEIISNKGHGKAVDWWSLGVLMYDVMIGYPPFQSKSRNKTMQEILNKELSFPSHISESAMDIMAKLMRRSVSQRLGSGPDDAEPIKKHPFFQEINWDDLFMKKVTPPHIPTLTSCEDVSYFDSQYTSQSPLDSFDDSTLSSNDPFEVGIK</sequence>
<dbReference type="SUPFAM" id="SSF56112">
    <property type="entry name" value="Protein kinase-like (PK-like)"/>
    <property type="match status" value="1"/>
</dbReference>
<dbReference type="GO" id="GO:0004674">
    <property type="term" value="F:protein serine/threonine kinase activity"/>
    <property type="evidence" value="ECO:0007669"/>
    <property type="project" value="UniProtKB-KW"/>
</dbReference>
<feature type="region of interest" description="Disordered" evidence="6">
    <location>
        <begin position="203"/>
        <end position="227"/>
    </location>
</feature>
<dbReference type="EMBL" id="BMAV01022317">
    <property type="protein sequence ID" value="GFY77106.1"/>
    <property type="molecule type" value="Genomic_DNA"/>
</dbReference>
<evidence type="ECO:0000256" key="1">
    <source>
        <dbReference type="ARBA" id="ARBA00022527"/>
    </source>
</evidence>
<dbReference type="InterPro" id="IPR011009">
    <property type="entry name" value="Kinase-like_dom_sf"/>
</dbReference>
<dbReference type="PROSITE" id="PS51285">
    <property type="entry name" value="AGC_KINASE_CTER"/>
    <property type="match status" value="1"/>
</dbReference>
<keyword evidence="4" id="KW-0418">Kinase</keyword>
<dbReference type="Gene3D" id="3.30.200.20">
    <property type="entry name" value="Phosphorylase Kinase, domain 1"/>
    <property type="match status" value="1"/>
</dbReference>
<keyword evidence="1" id="KW-0723">Serine/threonine-protein kinase</keyword>
<dbReference type="SMART" id="SM00133">
    <property type="entry name" value="S_TK_X"/>
    <property type="match status" value="1"/>
</dbReference>
<keyword evidence="5" id="KW-0067">ATP-binding</keyword>
<dbReference type="PROSITE" id="PS50011">
    <property type="entry name" value="PROTEIN_KINASE_DOM"/>
    <property type="match status" value="1"/>
</dbReference>
<keyword evidence="3" id="KW-0547">Nucleotide-binding</keyword>
<dbReference type="InterPro" id="IPR000719">
    <property type="entry name" value="Prot_kinase_dom"/>
</dbReference>
<dbReference type="Gene3D" id="1.10.510.10">
    <property type="entry name" value="Transferase(Phosphotransferase) domain 1"/>
    <property type="match status" value="1"/>
</dbReference>
<evidence type="ECO:0000313" key="9">
    <source>
        <dbReference type="EMBL" id="GFY77106.1"/>
    </source>
</evidence>
<name>A0A8X7CQP9_9ARAC</name>
<feature type="domain" description="Protein kinase" evidence="7">
    <location>
        <begin position="1"/>
        <end position="168"/>
    </location>
</feature>
<dbReference type="PANTHER" id="PTHR24351">
    <property type="entry name" value="RIBOSOMAL PROTEIN S6 KINASE"/>
    <property type="match status" value="1"/>
</dbReference>
<evidence type="ECO:0000259" key="7">
    <source>
        <dbReference type="PROSITE" id="PS50011"/>
    </source>
</evidence>
<dbReference type="FunFam" id="1.10.510.10:FF:000210">
    <property type="entry name" value="Non-specific serine/threonine protein kinase"/>
    <property type="match status" value="1"/>
</dbReference>
<evidence type="ECO:0000256" key="3">
    <source>
        <dbReference type="ARBA" id="ARBA00022741"/>
    </source>
</evidence>
<keyword evidence="10" id="KW-1185">Reference proteome</keyword>
<dbReference type="AlphaFoldDB" id="A0A8X7CQP9"/>
<reference evidence="9" key="1">
    <citation type="submission" date="2020-08" db="EMBL/GenBank/DDBJ databases">
        <title>Multicomponent nature underlies the extraordinary mechanical properties of spider dragline silk.</title>
        <authorList>
            <person name="Kono N."/>
            <person name="Nakamura H."/>
            <person name="Mori M."/>
            <person name="Yoshida Y."/>
            <person name="Ohtoshi R."/>
            <person name="Malay A.D."/>
            <person name="Moran D.A.P."/>
            <person name="Tomita M."/>
            <person name="Numata K."/>
            <person name="Arakawa K."/>
        </authorList>
    </citation>
    <scope>NUCLEOTIDE SEQUENCE</scope>
</reference>
<dbReference type="Pfam" id="PF00069">
    <property type="entry name" value="Pkinase"/>
    <property type="match status" value="1"/>
</dbReference>
<feature type="compositionally biased region" description="Polar residues" evidence="6">
    <location>
        <begin position="203"/>
        <end position="220"/>
    </location>
</feature>
<dbReference type="OrthoDB" id="193931at2759"/>
<evidence type="ECO:0000256" key="6">
    <source>
        <dbReference type="SAM" id="MobiDB-lite"/>
    </source>
</evidence>
<comment type="caution">
    <text evidence="9">The sequence shown here is derived from an EMBL/GenBank/DDBJ whole genome shotgun (WGS) entry which is preliminary data.</text>
</comment>
<dbReference type="PROSITE" id="PS00108">
    <property type="entry name" value="PROTEIN_KINASE_ST"/>
    <property type="match status" value="1"/>
</dbReference>
<evidence type="ECO:0000256" key="2">
    <source>
        <dbReference type="ARBA" id="ARBA00022679"/>
    </source>
</evidence>
<evidence type="ECO:0000256" key="5">
    <source>
        <dbReference type="ARBA" id="ARBA00022840"/>
    </source>
</evidence>
<dbReference type="SMART" id="SM00220">
    <property type="entry name" value="S_TKc"/>
    <property type="match status" value="1"/>
</dbReference>
<proteinExistence type="predicted"/>
<organism evidence="9 10">
    <name type="scientific">Trichonephila inaurata madagascariensis</name>
    <dbReference type="NCBI Taxonomy" id="2747483"/>
    <lineage>
        <taxon>Eukaryota</taxon>
        <taxon>Metazoa</taxon>
        <taxon>Ecdysozoa</taxon>
        <taxon>Arthropoda</taxon>
        <taxon>Chelicerata</taxon>
        <taxon>Arachnida</taxon>
        <taxon>Araneae</taxon>
        <taxon>Araneomorphae</taxon>
        <taxon>Entelegynae</taxon>
        <taxon>Araneoidea</taxon>
        <taxon>Nephilidae</taxon>
        <taxon>Trichonephila</taxon>
        <taxon>Trichonephila inaurata</taxon>
    </lineage>
</organism>
<dbReference type="InterPro" id="IPR000961">
    <property type="entry name" value="AGC-kinase_C"/>
</dbReference>
<keyword evidence="2" id="KW-0808">Transferase</keyword>
<accession>A0A8X7CQP9</accession>
<evidence type="ECO:0000313" key="10">
    <source>
        <dbReference type="Proteomes" id="UP000886998"/>
    </source>
</evidence>